<protein>
    <submittedName>
        <fullName evidence="1">Uncharacterized protein</fullName>
    </submittedName>
</protein>
<reference evidence="1" key="1">
    <citation type="submission" date="2020-11" db="EMBL/GenBank/DDBJ databases">
        <authorList>
            <person name="Tran Van P."/>
        </authorList>
    </citation>
    <scope>NUCLEOTIDE SEQUENCE</scope>
</reference>
<organism evidence="1">
    <name type="scientific">Timema monikensis</name>
    <dbReference type="NCBI Taxonomy" id="170555"/>
    <lineage>
        <taxon>Eukaryota</taxon>
        <taxon>Metazoa</taxon>
        <taxon>Ecdysozoa</taxon>
        <taxon>Arthropoda</taxon>
        <taxon>Hexapoda</taxon>
        <taxon>Insecta</taxon>
        <taxon>Pterygota</taxon>
        <taxon>Neoptera</taxon>
        <taxon>Polyneoptera</taxon>
        <taxon>Phasmatodea</taxon>
        <taxon>Timematodea</taxon>
        <taxon>Timematoidea</taxon>
        <taxon>Timematidae</taxon>
        <taxon>Timema</taxon>
    </lineage>
</organism>
<gene>
    <name evidence="1" type="ORF">TMSB3V08_LOCUS639</name>
</gene>
<proteinExistence type="predicted"/>
<dbReference type="EMBL" id="OB792699">
    <property type="protein sequence ID" value="CAD7423663.1"/>
    <property type="molecule type" value="Genomic_DNA"/>
</dbReference>
<dbReference type="AlphaFoldDB" id="A0A7R9DZW3"/>
<name>A0A7R9DZW3_9NEOP</name>
<evidence type="ECO:0000313" key="1">
    <source>
        <dbReference type="EMBL" id="CAD7423663.1"/>
    </source>
</evidence>
<accession>A0A7R9DZW3</accession>
<sequence>MQIENKLTLALEQRQGLAVGVGFGAIGSSASATFENARRNKQDHAQVQQCQCHEMKQESWKLRYRLFLLLTMKRQTLLTLSSFHCVCDIWLKMLCSQQKISSCLFQCITSLAQV</sequence>